<keyword evidence="3" id="KW-1185">Reference proteome</keyword>
<sequence length="117" mass="14005">MIIDHNVMTVVTLNLGMYQFTDSPSDYLALTLVRIVILPLLIVWYFDITSVKAYQKWIWLPAGIAVLIGVEYLSDVLGVFERTRWNLWWSVIEWFVVFVVLNYAWLWYRNMLRRERG</sequence>
<reference evidence="3" key="1">
    <citation type="journal article" date="2022" name="G3 (Bethesda)">
        <title>Unveiling the complete genome sequence of Alicyclobacillus acidoterrestris DSM 3922T, a taint-producing strain.</title>
        <authorList>
            <person name="Leonardo I.C."/>
            <person name="Barreto Crespo M.T."/>
            <person name="Gaspar F.B."/>
        </authorList>
    </citation>
    <scope>NUCLEOTIDE SEQUENCE [LARGE SCALE GENOMIC DNA]</scope>
    <source>
        <strain evidence="3">DSM 3922</strain>
    </source>
</reference>
<feature type="transmembrane region" description="Helical" evidence="1">
    <location>
        <begin position="58"/>
        <end position="80"/>
    </location>
</feature>
<keyword evidence="1" id="KW-1133">Transmembrane helix</keyword>
<name>A0A9E6ZWL0_ALIAG</name>
<dbReference type="AlphaFoldDB" id="A0A9E6ZWL0"/>
<evidence type="ECO:0000256" key="1">
    <source>
        <dbReference type="SAM" id="Phobius"/>
    </source>
</evidence>
<gene>
    <name evidence="2" type="ORF">K1I37_08565</name>
</gene>
<accession>A0A9E6ZWL0</accession>
<proteinExistence type="predicted"/>
<dbReference type="EMBL" id="CP080467">
    <property type="protein sequence ID" value="UNO50494.1"/>
    <property type="molecule type" value="Genomic_DNA"/>
</dbReference>
<protein>
    <submittedName>
        <fullName evidence="2">Uncharacterized protein</fullName>
    </submittedName>
</protein>
<organism evidence="2 3">
    <name type="scientific">Alicyclobacillus acidoterrestris (strain ATCC 49025 / DSM 3922 / CIP 106132 / NCIMB 13137 / GD3B)</name>
    <dbReference type="NCBI Taxonomy" id="1356854"/>
    <lineage>
        <taxon>Bacteria</taxon>
        <taxon>Bacillati</taxon>
        <taxon>Bacillota</taxon>
        <taxon>Bacilli</taxon>
        <taxon>Bacillales</taxon>
        <taxon>Alicyclobacillaceae</taxon>
        <taxon>Alicyclobacillus</taxon>
    </lineage>
</organism>
<dbReference type="KEGG" id="aaco:K1I37_08565"/>
<feature type="transmembrane region" description="Helical" evidence="1">
    <location>
        <begin position="86"/>
        <end position="108"/>
    </location>
</feature>
<dbReference type="RefSeq" id="WP_152498863.1">
    <property type="nucleotide sequence ID" value="NZ_AURB01000179.1"/>
</dbReference>
<keyword evidence="1" id="KW-0472">Membrane</keyword>
<evidence type="ECO:0000313" key="2">
    <source>
        <dbReference type="EMBL" id="UNO50494.1"/>
    </source>
</evidence>
<dbReference type="OrthoDB" id="2664294at2"/>
<feature type="transmembrane region" description="Helical" evidence="1">
    <location>
        <begin position="27"/>
        <end position="46"/>
    </location>
</feature>
<keyword evidence="1" id="KW-0812">Transmembrane</keyword>
<dbReference type="Proteomes" id="UP000829401">
    <property type="component" value="Chromosome"/>
</dbReference>
<evidence type="ECO:0000313" key="3">
    <source>
        <dbReference type="Proteomes" id="UP000829401"/>
    </source>
</evidence>